<name>A0A4S4B0S3_9RHOO</name>
<organism evidence="1 2">
    <name type="scientific">Pseudothauera rhizosphaerae</name>
    <dbReference type="NCBI Taxonomy" id="2565932"/>
    <lineage>
        <taxon>Bacteria</taxon>
        <taxon>Pseudomonadati</taxon>
        <taxon>Pseudomonadota</taxon>
        <taxon>Betaproteobacteria</taxon>
        <taxon>Rhodocyclales</taxon>
        <taxon>Zoogloeaceae</taxon>
        <taxon>Pseudothauera</taxon>
    </lineage>
</organism>
<comment type="caution">
    <text evidence="1">The sequence shown here is derived from an EMBL/GenBank/DDBJ whole genome shotgun (WGS) entry which is preliminary data.</text>
</comment>
<dbReference type="OrthoDB" id="6106484at2"/>
<keyword evidence="2" id="KW-1185">Reference proteome</keyword>
<accession>A0A4S4B0S3</accession>
<gene>
    <name evidence="1" type="ORF">E6O51_03165</name>
</gene>
<dbReference type="Proteomes" id="UP000307956">
    <property type="component" value="Unassembled WGS sequence"/>
</dbReference>
<protein>
    <submittedName>
        <fullName evidence="1">Uncharacterized protein</fullName>
    </submittedName>
</protein>
<reference evidence="1 2" key="1">
    <citation type="submission" date="2019-04" db="EMBL/GenBank/DDBJ databases">
        <title>Azoarcus rhizosphaerae sp. nov. isolated from rhizosphere of Ficus religiosa.</title>
        <authorList>
            <person name="Lin S.-Y."/>
            <person name="Hameed A."/>
            <person name="Hsu Y.-H."/>
            <person name="Young C.-C."/>
        </authorList>
    </citation>
    <scope>NUCLEOTIDE SEQUENCE [LARGE SCALE GENOMIC DNA]</scope>
    <source>
        <strain evidence="1 2">CC-YHH848</strain>
    </source>
</reference>
<proteinExistence type="predicted"/>
<sequence>MSGEAVAKVRRLERITSAMPQVEIDTRHLFHAGMYARTIHIPAGVCLTGALIKRATLLIFSGRATVFAGGEVIDLIGYHVIPASAHRKQVFLAHEDTDLTMIFPTEAGTVEAAEAEFTDEAELLLSRRQGGNTTGESQCLEQ</sequence>
<evidence type="ECO:0000313" key="1">
    <source>
        <dbReference type="EMBL" id="THF64465.1"/>
    </source>
</evidence>
<evidence type="ECO:0000313" key="2">
    <source>
        <dbReference type="Proteomes" id="UP000307956"/>
    </source>
</evidence>
<dbReference type="AlphaFoldDB" id="A0A4S4B0S3"/>
<dbReference type="EMBL" id="SSOD01000002">
    <property type="protein sequence ID" value="THF64465.1"/>
    <property type="molecule type" value="Genomic_DNA"/>
</dbReference>